<evidence type="ECO:0000313" key="3">
    <source>
        <dbReference type="Proteomes" id="UP000679307"/>
    </source>
</evidence>
<feature type="region of interest" description="Disordered" evidence="1">
    <location>
        <begin position="1"/>
        <end position="27"/>
    </location>
</feature>
<reference evidence="2 3" key="1">
    <citation type="submission" date="2021-05" db="EMBL/GenBank/DDBJ databases">
        <title>Complete genome of Nocardioides aquaticus KCTC 9944T isolated from meromictic and hypersaline Ekho Lake, Antarctica.</title>
        <authorList>
            <person name="Hwang K."/>
            <person name="Kim K.M."/>
            <person name="Choe H."/>
        </authorList>
    </citation>
    <scope>NUCLEOTIDE SEQUENCE [LARGE SCALE GENOMIC DNA]</scope>
    <source>
        <strain evidence="2 3">KCTC 9944</strain>
    </source>
</reference>
<dbReference type="Proteomes" id="UP000679307">
    <property type="component" value="Chromosome"/>
</dbReference>
<keyword evidence="3" id="KW-1185">Reference proteome</keyword>
<accession>A0ABX8ECW8</accession>
<organism evidence="2 3">
    <name type="scientific">Nocardioides aquaticus</name>
    <dbReference type="NCBI Taxonomy" id="160826"/>
    <lineage>
        <taxon>Bacteria</taxon>
        <taxon>Bacillati</taxon>
        <taxon>Actinomycetota</taxon>
        <taxon>Actinomycetes</taxon>
        <taxon>Propionibacteriales</taxon>
        <taxon>Nocardioidaceae</taxon>
        <taxon>Nocardioides</taxon>
    </lineage>
</organism>
<gene>
    <name evidence="2" type="ORF">ENKNEFLB_00443</name>
</gene>
<proteinExistence type="predicted"/>
<evidence type="ECO:0000256" key="1">
    <source>
        <dbReference type="SAM" id="MobiDB-lite"/>
    </source>
</evidence>
<sequence length="40" mass="4416">MTSDDGMGRSLSTMRLETRPTAQHAQGKDLADLMVVRLPE</sequence>
<protein>
    <submittedName>
        <fullName evidence="2">Uncharacterized protein</fullName>
    </submittedName>
</protein>
<feature type="compositionally biased region" description="Polar residues" evidence="1">
    <location>
        <begin position="10"/>
        <end position="24"/>
    </location>
</feature>
<dbReference type="EMBL" id="CP075371">
    <property type="protein sequence ID" value="QVT78071.1"/>
    <property type="molecule type" value="Genomic_DNA"/>
</dbReference>
<name>A0ABX8ECW8_9ACTN</name>
<evidence type="ECO:0000313" key="2">
    <source>
        <dbReference type="EMBL" id="QVT78071.1"/>
    </source>
</evidence>